<dbReference type="OrthoDB" id="3205605at2759"/>
<dbReference type="Pfam" id="PF00069">
    <property type="entry name" value="Pkinase"/>
    <property type="match status" value="1"/>
</dbReference>
<keyword evidence="3" id="KW-0547">Nucleotide-binding</keyword>
<feature type="compositionally biased region" description="Polar residues" evidence="6">
    <location>
        <begin position="1"/>
        <end position="26"/>
    </location>
</feature>
<evidence type="ECO:0000256" key="5">
    <source>
        <dbReference type="ARBA" id="ARBA00022840"/>
    </source>
</evidence>
<dbReference type="Proteomes" id="UP000838412">
    <property type="component" value="Chromosome 18"/>
</dbReference>
<evidence type="ECO:0000256" key="2">
    <source>
        <dbReference type="ARBA" id="ARBA00022679"/>
    </source>
</evidence>
<feature type="domain" description="Protein kinase" evidence="7">
    <location>
        <begin position="96"/>
        <end position="350"/>
    </location>
</feature>
<evidence type="ECO:0000256" key="6">
    <source>
        <dbReference type="SAM" id="MobiDB-lite"/>
    </source>
</evidence>
<dbReference type="GO" id="GO:0005524">
    <property type="term" value="F:ATP binding"/>
    <property type="evidence" value="ECO:0007669"/>
    <property type="project" value="UniProtKB-KW"/>
</dbReference>
<dbReference type="InterPro" id="IPR008271">
    <property type="entry name" value="Ser/Thr_kinase_AS"/>
</dbReference>
<evidence type="ECO:0000313" key="9">
    <source>
        <dbReference type="Proteomes" id="UP000838412"/>
    </source>
</evidence>
<dbReference type="PANTHER" id="PTHR24355">
    <property type="entry name" value="G PROTEIN-COUPLED RECEPTOR KINASE/RIBOSOMAL PROTEIN S6 KINASE"/>
    <property type="match status" value="1"/>
</dbReference>
<evidence type="ECO:0000256" key="4">
    <source>
        <dbReference type="ARBA" id="ARBA00022777"/>
    </source>
</evidence>
<dbReference type="InterPro" id="IPR045270">
    <property type="entry name" value="STKc_AGC"/>
</dbReference>
<accession>A0A8J9Z9W4</accession>
<dbReference type="SUPFAM" id="SSF56112">
    <property type="entry name" value="Protein kinase-like (PK-like)"/>
    <property type="match status" value="1"/>
</dbReference>
<dbReference type="EMBL" id="OV696703">
    <property type="protein sequence ID" value="CAH1250008.1"/>
    <property type="molecule type" value="Genomic_DNA"/>
</dbReference>
<keyword evidence="1" id="KW-0723">Serine/threonine-protein kinase</keyword>
<evidence type="ECO:0000256" key="3">
    <source>
        <dbReference type="ARBA" id="ARBA00022741"/>
    </source>
</evidence>
<proteinExistence type="predicted"/>
<keyword evidence="9" id="KW-1185">Reference proteome</keyword>
<dbReference type="AlphaFoldDB" id="A0A8J9Z9W4"/>
<sequence>MGNKVSFNVSSRHSVQAPSRTQSQASLPRRPASCGSLYSSTDSLHRKWLRASRRRRKHSTLTNEYRLARTSWPVPQLEALFLPEYGIKQGVTERDFDVIGIIARGAFGEVLKVEKRDSKKVYAMKLMPKSEVMRYNAVQQVKDEASIQTLLGHHPFVVQVYYCWQTRKDLFLVADYIPHGDLFTIWTLEAPMQEPVVQIFAAEISLGLDFLHSAGVIYRDLKMENILLDNKRHVRLGDFGLSKWLTLGSFTRTICGTMQYMAPEILKGQPYTHACDWYSFGVLIYTLLSGRYPIEAAPDHTAMAERVAGFYFNPVRELSSPANCLVSKLMQKDPKQRLQTLEVLEEELFFQELSFEDVLARRYAPNLIDKNEAEDSPAMTRIAAEKKRHSKKYQMDDLMFHDFDWSDVNELIDGLAFSK</sequence>
<dbReference type="InterPro" id="IPR011009">
    <property type="entry name" value="Kinase-like_dom_sf"/>
</dbReference>
<evidence type="ECO:0000313" key="8">
    <source>
        <dbReference type="EMBL" id="CAH1250008.1"/>
    </source>
</evidence>
<keyword evidence="4" id="KW-0418">Kinase</keyword>
<dbReference type="InterPro" id="IPR000719">
    <property type="entry name" value="Prot_kinase_dom"/>
</dbReference>
<dbReference type="PROSITE" id="PS00108">
    <property type="entry name" value="PROTEIN_KINASE_ST"/>
    <property type="match status" value="1"/>
</dbReference>
<dbReference type="Gene3D" id="3.30.200.20">
    <property type="entry name" value="Phosphorylase Kinase, domain 1"/>
    <property type="match status" value="1"/>
</dbReference>
<organism evidence="8 9">
    <name type="scientific">Branchiostoma lanceolatum</name>
    <name type="common">Common lancelet</name>
    <name type="synonym">Amphioxus lanceolatum</name>
    <dbReference type="NCBI Taxonomy" id="7740"/>
    <lineage>
        <taxon>Eukaryota</taxon>
        <taxon>Metazoa</taxon>
        <taxon>Chordata</taxon>
        <taxon>Cephalochordata</taxon>
        <taxon>Leptocardii</taxon>
        <taxon>Amphioxiformes</taxon>
        <taxon>Branchiostomatidae</taxon>
        <taxon>Branchiostoma</taxon>
    </lineage>
</organism>
<feature type="region of interest" description="Disordered" evidence="6">
    <location>
        <begin position="1"/>
        <end position="35"/>
    </location>
</feature>
<dbReference type="GO" id="GO:0004674">
    <property type="term" value="F:protein serine/threonine kinase activity"/>
    <property type="evidence" value="ECO:0007669"/>
    <property type="project" value="UniProtKB-KW"/>
</dbReference>
<protein>
    <submittedName>
        <fullName evidence="8">SGK494 protein</fullName>
    </submittedName>
</protein>
<evidence type="ECO:0000259" key="7">
    <source>
        <dbReference type="PROSITE" id="PS50011"/>
    </source>
</evidence>
<gene>
    <name evidence="8" type="primary">SGK494</name>
    <name evidence="8" type="ORF">BLAG_LOCUS10910</name>
</gene>
<reference evidence="8" key="1">
    <citation type="submission" date="2022-01" db="EMBL/GenBank/DDBJ databases">
        <authorList>
            <person name="Braso-Vives M."/>
        </authorList>
    </citation>
    <scope>NUCLEOTIDE SEQUENCE</scope>
</reference>
<dbReference type="PANTHER" id="PTHR24355:SF1">
    <property type="entry name" value="RIBOSOMAL PROTEIN S6 KINASE-RELATED PROTEIN"/>
    <property type="match status" value="1"/>
</dbReference>
<dbReference type="PROSITE" id="PS50011">
    <property type="entry name" value="PROTEIN_KINASE_DOM"/>
    <property type="match status" value="1"/>
</dbReference>
<evidence type="ECO:0000256" key="1">
    <source>
        <dbReference type="ARBA" id="ARBA00022527"/>
    </source>
</evidence>
<keyword evidence="2" id="KW-0808">Transferase</keyword>
<name>A0A8J9Z9W4_BRALA</name>
<dbReference type="Gene3D" id="1.10.510.10">
    <property type="entry name" value="Transferase(Phosphotransferase) domain 1"/>
    <property type="match status" value="1"/>
</dbReference>
<dbReference type="SMART" id="SM00220">
    <property type="entry name" value="S_TKc"/>
    <property type="match status" value="1"/>
</dbReference>
<keyword evidence="5" id="KW-0067">ATP-binding</keyword>
<dbReference type="CDD" id="cd05123">
    <property type="entry name" value="STKc_AGC"/>
    <property type="match status" value="1"/>
</dbReference>